<reference evidence="2" key="1">
    <citation type="submission" date="2005-05" db="EMBL/GenBank/DDBJ databases">
        <authorList>
            <person name="Tseng H.-P."/>
            <person name="Hseu T.-H."/>
            <person name="Buhler D.R."/>
            <person name="Wang W.-D."/>
            <person name="Tsai H.-L."/>
            <person name="Hu C.-H."/>
        </authorList>
    </citation>
    <scope>NUCLEOTIDE SEQUENCE</scope>
    <source>
        <strain evidence="2">IS-18-24-clu35</strain>
        <tissue evidence="2">Salivary glands</tissue>
    </source>
</reference>
<dbReference type="VEuPathDB" id="VectorBase:ISCP_027996"/>
<accession>Q4PN88</accession>
<reference evidence="2" key="2">
    <citation type="journal article" date="2006" name="Insect Biochem. Mol. Biol.">
        <title>An annotated catalog of salivary gland transcripts from Ixodes scapularis ticks.</title>
        <authorList>
            <person name="Ribeiro J.M."/>
            <person name="Alarcon-Chaidez F."/>
            <person name="Francischetti I.M."/>
            <person name="Mans B.J."/>
            <person name="Mather T.N."/>
            <person name="Valenzuela J.G."/>
            <person name="Wikel S.K."/>
        </authorList>
    </citation>
    <scope>NUCLEOTIDE SEQUENCE</scope>
    <source>
        <strain evidence="2">IS-18-24-clu35</strain>
        <tissue evidence="2">Salivary glands</tissue>
    </source>
</reference>
<dbReference type="EMBL" id="DQ065885">
    <property type="protein sequence ID" value="AAY66522.1"/>
    <property type="molecule type" value="mRNA"/>
</dbReference>
<protein>
    <submittedName>
        <fullName evidence="2">Putative secreted protein</fullName>
    </submittedName>
</protein>
<feature type="chain" id="PRO_5004241988" evidence="1">
    <location>
        <begin position="20"/>
        <end position="126"/>
    </location>
</feature>
<proteinExistence type="evidence at transcript level"/>
<sequence length="126" mass="13880">MIMTGIFLLFAAVPLVCFAEEKPEVPEGCILVGDSLFNNALCHDTLRSALGDYCRRIYADRGNDGQWIGDIGKRTDDCRVCCIRRLKNGTETYDVTKAPNTLPCGQNKTCQYGRCLPKRSASLIGA</sequence>
<evidence type="ECO:0000313" key="2">
    <source>
        <dbReference type="EMBL" id="AAY66522.1"/>
    </source>
</evidence>
<dbReference type="VEuPathDB" id="VectorBase:ISCI006497"/>
<name>Q4PN88_IXOSC</name>
<feature type="signal peptide" evidence="1">
    <location>
        <begin position="1"/>
        <end position="19"/>
    </location>
</feature>
<dbReference type="VEuPathDB" id="VectorBase:ISCW002930"/>
<evidence type="ECO:0000256" key="1">
    <source>
        <dbReference type="SAM" id="SignalP"/>
    </source>
</evidence>
<dbReference type="AlphaFoldDB" id="Q4PN88"/>
<organism evidence="2">
    <name type="scientific">Ixodes scapularis</name>
    <name type="common">Black-legged tick</name>
    <name type="synonym">Deer tick</name>
    <dbReference type="NCBI Taxonomy" id="6945"/>
    <lineage>
        <taxon>Eukaryota</taxon>
        <taxon>Metazoa</taxon>
        <taxon>Ecdysozoa</taxon>
        <taxon>Arthropoda</taxon>
        <taxon>Chelicerata</taxon>
        <taxon>Arachnida</taxon>
        <taxon>Acari</taxon>
        <taxon>Parasitiformes</taxon>
        <taxon>Ixodida</taxon>
        <taxon>Ixodoidea</taxon>
        <taxon>Ixodidae</taxon>
        <taxon>Ixodinae</taxon>
        <taxon>Ixodes</taxon>
    </lineage>
</organism>
<keyword evidence="1" id="KW-0732">Signal</keyword>